<sequence>MSEVQSDEVCNTYIDKLALICINSNRKQLVARSVGKSVYFTPGGKREKGETDEEALRRECMEELSVNLSTLTNTAASIEPYGNFEAHAYGKPPGTIVRMTCFRVTPREAELELEHLVKASAEVEELKWIDSSFEREKLTVTGIMILEDLKEKNLID</sequence>
<dbReference type="AlphaFoldDB" id="A0ABD3QVS4"/>
<keyword evidence="3" id="KW-0479">Metal-binding</keyword>
<dbReference type="GO" id="GO:0016787">
    <property type="term" value="F:hydrolase activity"/>
    <property type="evidence" value="ECO:0007669"/>
    <property type="project" value="UniProtKB-KW"/>
</dbReference>
<comment type="similarity">
    <text evidence="2">Belongs to the Nudix hydrolase family.</text>
</comment>
<evidence type="ECO:0000256" key="3">
    <source>
        <dbReference type="ARBA" id="ARBA00022723"/>
    </source>
</evidence>
<dbReference type="InterPro" id="IPR000086">
    <property type="entry name" value="NUDIX_hydrolase_dom"/>
</dbReference>
<evidence type="ECO:0000313" key="7">
    <source>
        <dbReference type="EMBL" id="KAL3804334.1"/>
    </source>
</evidence>
<dbReference type="PROSITE" id="PS51462">
    <property type="entry name" value="NUDIX"/>
    <property type="match status" value="1"/>
</dbReference>
<dbReference type="EMBL" id="JABMIG020000008">
    <property type="protein sequence ID" value="KAL3804334.1"/>
    <property type="molecule type" value="Genomic_DNA"/>
</dbReference>
<evidence type="ECO:0000256" key="2">
    <source>
        <dbReference type="ARBA" id="ARBA00005582"/>
    </source>
</evidence>
<evidence type="ECO:0000313" key="8">
    <source>
        <dbReference type="Proteomes" id="UP001516023"/>
    </source>
</evidence>
<dbReference type="Proteomes" id="UP001516023">
    <property type="component" value="Unassembled WGS sequence"/>
</dbReference>
<dbReference type="Gene3D" id="3.90.79.10">
    <property type="entry name" value="Nucleoside Triphosphate Pyrophosphohydrolase"/>
    <property type="match status" value="1"/>
</dbReference>
<comment type="cofactor">
    <cofactor evidence="1">
        <name>Mg(2+)</name>
        <dbReference type="ChEBI" id="CHEBI:18420"/>
    </cofactor>
</comment>
<proteinExistence type="inferred from homology"/>
<dbReference type="CDD" id="cd04690">
    <property type="entry name" value="NUDIX_Hydrolase"/>
    <property type="match status" value="1"/>
</dbReference>
<evidence type="ECO:0000256" key="5">
    <source>
        <dbReference type="ARBA" id="ARBA00022842"/>
    </source>
</evidence>
<keyword evidence="4" id="KW-0378">Hydrolase</keyword>
<name>A0ABD3QVS4_9STRA</name>
<protein>
    <recommendedName>
        <fullName evidence="6">Nudix hydrolase domain-containing protein</fullName>
    </recommendedName>
</protein>
<gene>
    <name evidence="7" type="ORF">HJC23_011262</name>
</gene>
<dbReference type="Pfam" id="PF00293">
    <property type="entry name" value="NUDIX"/>
    <property type="match status" value="1"/>
</dbReference>
<comment type="caution">
    <text evidence="7">The sequence shown here is derived from an EMBL/GenBank/DDBJ whole genome shotgun (WGS) entry which is preliminary data.</text>
</comment>
<evidence type="ECO:0000256" key="1">
    <source>
        <dbReference type="ARBA" id="ARBA00001946"/>
    </source>
</evidence>
<dbReference type="PANTHER" id="PTHR43758">
    <property type="entry name" value="7,8-DIHYDRO-8-OXOGUANINE TRIPHOSPHATASE"/>
    <property type="match status" value="1"/>
</dbReference>
<organism evidence="7 8">
    <name type="scientific">Cyclotella cryptica</name>
    <dbReference type="NCBI Taxonomy" id="29204"/>
    <lineage>
        <taxon>Eukaryota</taxon>
        <taxon>Sar</taxon>
        <taxon>Stramenopiles</taxon>
        <taxon>Ochrophyta</taxon>
        <taxon>Bacillariophyta</taxon>
        <taxon>Coscinodiscophyceae</taxon>
        <taxon>Thalassiosirophycidae</taxon>
        <taxon>Stephanodiscales</taxon>
        <taxon>Stephanodiscaceae</taxon>
        <taxon>Cyclotella</taxon>
    </lineage>
</organism>
<reference evidence="7 8" key="1">
    <citation type="journal article" date="2020" name="G3 (Bethesda)">
        <title>Improved Reference Genome for Cyclotella cryptica CCMP332, a Model for Cell Wall Morphogenesis, Salinity Adaptation, and Lipid Production in Diatoms (Bacillariophyta).</title>
        <authorList>
            <person name="Roberts W.R."/>
            <person name="Downey K.M."/>
            <person name="Ruck E.C."/>
            <person name="Traller J.C."/>
            <person name="Alverson A.J."/>
        </authorList>
    </citation>
    <scope>NUCLEOTIDE SEQUENCE [LARGE SCALE GENOMIC DNA]</scope>
    <source>
        <strain evidence="7 8">CCMP332</strain>
    </source>
</reference>
<evidence type="ECO:0000256" key="4">
    <source>
        <dbReference type="ARBA" id="ARBA00022801"/>
    </source>
</evidence>
<dbReference type="InterPro" id="IPR015797">
    <property type="entry name" value="NUDIX_hydrolase-like_dom_sf"/>
</dbReference>
<dbReference type="PANTHER" id="PTHR43758:SF2">
    <property type="entry name" value="OXIDIZED PURINE NUCLEOSIDE TRIPHOSPHATE HYDROLASE"/>
    <property type="match status" value="1"/>
</dbReference>
<evidence type="ECO:0000259" key="6">
    <source>
        <dbReference type="PROSITE" id="PS51462"/>
    </source>
</evidence>
<dbReference type="GO" id="GO:0046872">
    <property type="term" value="F:metal ion binding"/>
    <property type="evidence" value="ECO:0007669"/>
    <property type="project" value="UniProtKB-KW"/>
</dbReference>
<dbReference type="SUPFAM" id="SSF55811">
    <property type="entry name" value="Nudix"/>
    <property type="match status" value="1"/>
</dbReference>
<keyword evidence="8" id="KW-1185">Reference proteome</keyword>
<keyword evidence="5" id="KW-0460">Magnesium</keyword>
<feature type="domain" description="Nudix hydrolase" evidence="6">
    <location>
        <begin position="12"/>
        <end position="151"/>
    </location>
</feature>
<accession>A0ABD3QVS4</accession>